<evidence type="ECO:0000259" key="4">
    <source>
        <dbReference type="PROSITE" id="PS50013"/>
    </source>
</evidence>
<dbReference type="CDD" id="cd00024">
    <property type="entry name" value="CD_CSD"/>
    <property type="match status" value="2"/>
</dbReference>
<name>A0A915CP13_9BILA</name>
<evidence type="ECO:0000256" key="3">
    <source>
        <dbReference type="SAM" id="MobiDB-lite"/>
    </source>
</evidence>
<evidence type="ECO:0000256" key="1">
    <source>
        <dbReference type="ARBA" id="ARBA00004123"/>
    </source>
</evidence>
<feature type="domain" description="Chromo" evidence="4">
    <location>
        <begin position="130"/>
        <end position="186"/>
    </location>
</feature>
<organism evidence="5 6">
    <name type="scientific">Ditylenchus dipsaci</name>
    <dbReference type="NCBI Taxonomy" id="166011"/>
    <lineage>
        <taxon>Eukaryota</taxon>
        <taxon>Metazoa</taxon>
        <taxon>Ecdysozoa</taxon>
        <taxon>Nematoda</taxon>
        <taxon>Chromadorea</taxon>
        <taxon>Rhabditida</taxon>
        <taxon>Tylenchina</taxon>
        <taxon>Tylenchomorpha</taxon>
        <taxon>Sphaerularioidea</taxon>
        <taxon>Anguinidae</taxon>
        <taxon>Anguininae</taxon>
        <taxon>Ditylenchus</taxon>
    </lineage>
</organism>
<feature type="region of interest" description="Disordered" evidence="3">
    <location>
        <begin position="86"/>
        <end position="119"/>
    </location>
</feature>
<dbReference type="InterPro" id="IPR016197">
    <property type="entry name" value="Chromo-like_dom_sf"/>
</dbReference>
<accession>A0A915CP13</accession>
<feature type="region of interest" description="Disordered" evidence="3">
    <location>
        <begin position="1"/>
        <end position="30"/>
    </location>
</feature>
<evidence type="ECO:0000313" key="6">
    <source>
        <dbReference type="WBParaSite" id="jg10669"/>
    </source>
</evidence>
<evidence type="ECO:0000256" key="2">
    <source>
        <dbReference type="ARBA" id="ARBA00023242"/>
    </source>
</evidence>
<dbReference type="WBParaSite" id="jg10669">
    <property type="protein sequence ID" value="jg10669"/>
    <property type="gene ID" value="jg10669"/>
</dbReference>
<evidence type="ECO:0000313" key="5">
    <source>
        <dbReference type="Proteomes" id="UP000887574"/>
    </source>
</evidence>
<dbReference type="SMART" id="SM00298">
    <property type="entry name" value="CHROMO"/>
    <property type="match status" value="2"/>
</dbReference>
<dbReference type="InterPro" id="IPR023779">
    <property type="entry name" value="Chromodomain_CS"/>
</dbReference>
<reference evidence="6" key="1">
    <citation type="submission" date="2022-11" db="UniProtKB">
        <authorList>
            <consortium name="WormBaseParasite"/>
        </authorList>
    </citation>
    <scope>IDENTIFICATION</scope>
</reference>
<dbReference type="Gene3D" id="2.40.50.40">
    <property type="match status" value="2"/>
</dbReference>
<dbReference type="PROSITE" id="PS00598">
    <property type="entry name" value="CHROMO_1"/>
    <property type="match status" value="1"/>
</dbReference>
<protein>
    <submittedName>
        <fullName evidence="6">Chromo domain-containing protein</fullName>
    </submittedName>
</protein>
<dbReference type="SUPFAM" id="SSF54160">
    <property type="entry name" value="Chromo domain-like"/>
    <property type="match status" value="2"/>
</dbReference>
<keyword evidence="2" id="KW-0539">Nucleus</keyword>
<dbReference type="InterPro" id="IPR051219">
    <property type="entry name" value="Heterochromatin_chromo-domain"/>
</dbReference>
<dbReference type="Proteomes" id="UP000887574">
    <property type="component" value="Unplaced"/>
</dbReference>
<dbReference type="AlphaFoldDB" id="A0A915CP13"/>
<dbReference type="PROSITE" id="PS50013">
    <property type="entry name" value="CHROMO_2"/>
    <property type="match status" value="2"/>
</dbReference>
<sequence length="267" mass="29983">MSQQKDIKEEIEKPSSQDSQGSADEDDAMRTVERILRKRIQETCPQYRVKWLGLPHSENTWVPEEDLDCPELIEEYKEKSVGRRCAGGAKQGKKRSIQSAKPALSVSQPAPKRNKTASAVKKKDGADAFYEVESILDKMIKNGCALYRVKWKTFSKPTWEPASNLEYCDLLSQYEEGLKKKRASKPVASTKSASKPSATITPVVPAGILKQMPPRSLSYGMSTYHPRVSPHVHFQDSPTSKSDTEIFGQLVVRKLNDMSPLMLARLK</sequence>
<dbReference type="Pfam" id="PF00385">
    <property type="entry name" value="Chromo"/>
    <property type="match status" value="2"/>
</dbReference>
<feature type="domain" description="Chromo" evidence="4">
    <location>
        <begin position="30"/>
        <end position="79"/>
    </location>
</feature>
<dbReference type="GO" id="GO:0005634">
    <property type="term" value="C:nucleus"/>
    <property type="evidence" value="ECO:0007669"/>
    <property type="project" value="UniProtKB-SubCell"/>
</dbReference>
<proteinExistence type="predicted"/>
<keyword evidence="5" id="KW-1185">Reference proteome</keyword>
<comment type="subcellular location">
    <subcellularLocation>
        <location evidence="1">Nucleus</location>
    </subcellularLocation>
</comment>
<dbReference type="InterPro" id="IPR000953">
    <property type="entry name" value="Chromo/chromo_shadow_dom"/>
</dbReference>
<feature type="compositionally biased region" description="Basic and acidic residues" evidence="3">
    <location>
        <begin position="1"/>
        <end position="15"/>
    </location>
</feature>
<dbReference type="PANTHER" id="PTHR22812">
    <property type="entry name" value="CHROMOBOX PROTEIN"/>
    <property type="match status" value="1"/>
</dbReference>
<dbReference type="InterPro" id="IPR023780">
    <property type="entry name" value="Chromo_domain"/>
</dbReference>